<comment type="similarity">
    <text evidence="1 5">Belongs to the metallo-dependent hydrolases superfamily. NagA family.</text>
</comment>
<dbReference type="Gene3D" id="2.30.40.10">
    <property type="entry name" value="Urease, subunit C, domain 1"/>
    <property type="match status" value="1"/>
</dbReference>
<dbReference type="Gene3D" id="3.20.20.140">
    <property type="entry name" value="Metal-dependent hydrolases"/>
    <property type="match status" value="1"/>
</dbReference>
<dbReference type="InterPro" id="IPR006680">
    <property type="entry name" value="Amidohydro-rel"/>
</dbReference>
<dbReference type="RefSeq" id="WP_380599644.1">
    <property type="nucleotide sequence ID" value="NZ_JBHSDU010000003.1"/>
</dbReference>
<dbReference type="GO" id="GO:0008448">
    <property type="term" value="F:N-acetylglucosamine-6-phosphate deacetylase activity"/>
    <property type="evidence" value="ECO:0007669"/>
    <property type="project" value="UniProtKB-EC"/>
</dbReference>
<evidence type="ECO:0000313" key="7">
    <source>
        <dbReference type="EMBL" id="MFC4311368.1"/>
    </source>
</evidence>
<evidence type="ECO:0000256" key="2">
    <source>
        <dbReference type="ARBA" id="ARBA00022723"/>
    </source>
</evidence>
<dbReference type="PIRSF" id="PIRSF038994">
    <property type="entry name" value="NagA"/>
    <property type="match status" value="1"/>
</dbReference>
<proteinExistence type="inferred from homology"/>
<gene>
    <name evidence="7" type="primary">nagA</name>
    <name evidence="7" type="ORF">ACFPN2_19875</name>
</gene>
<keyword evidence="4 5" id="KW-0119">Carbohydrate metabolism</keyword>
<accession>A0ABV8SUS4</accession>
<dbReference type="InterPro" id="IPR003764">
    <property type="entry name" value="GlcNAc_6-P_deAcase"/>
</dbReference>
<dbReference type="PANTHER" id="PTHR11113">
    <property type="entry name" value="N-ACETYLGLUCOSAMINE-6-PHOSPHATE DEACETYLASE"/>
    <property type="match status" value="1"/>
</dbReference>
<dbReference type="SUPFAM" id="SSF51338">
    <property type="entry name" value="Composite domain of metallo-dependent hydrolases"/>
    <property type="match status" value="1"/>
</dbReference>
<keyword evidence="3 5" id="KW-0378">Hydrolase</keyword>
<dbReference type="EMBL" id="JBHSDU010000003">
    <property type="protein sequence ID" value="MFC4311368.1"/>
    <property type="molecule type" value="Genomic_DNA"/>
</dbReference>
<keyword evidence="8" id="KW-1185">Reference proteome</keyword>
<evidence type="ECO:0000256" key="4">
    <source>
        <dbReference type="ARBA" id="ARBA00023277"/>
    </source>
</evidence>
<organism evidence="7 8">
    <name type="scientific">Steroidobacter flavus</name>
    <dbReference type="NCBI Taxonomy" id="1842136"/>
    <lineage>
        <taxon>Bacteria</taxon>
        <taxon>Pseudomonadati</taxon>
        <taxon>Pseudomonadota</taxon>
        <taxon>Gammaproteobacteria</taxon>
        <taxon>Steroidobacterales</taxon>
        <taxon>Steroidobacteraceae</taxon>
        <taxon>Steroidobacter</taxon>
    </lineage>
</organism>
<protein>
    <submittedName>
        <fullName evidence="7">N-acetylglucosamine-6-phosphate deacetylase</fullName>
        <ecNumber evidence="7">3.5.1.25</ecNumber>
    </submittedName>
</protein>
<dbReference type="InterPro" id="IPR011059">
    <property type="entry name" value="Metal-dep_hydrolase_composite"/>
</dbReference>
<dbReference type="CDD" id="cd00854">
    <property type="entry name" value="NagA"/>
    <property type="match status" value="1"/>
</dbReference>
<dbReference type="Pfam" id="PF01979">
    <property type="entry name" value="Amidohydro_1"/>
    <property type="match status" value="1"/>
</dbReference>
<sequence>MTLALVNGRLLRDSGWVENQVVLIDSARIQQIVARDSDWSADTTYDLQGQTLLPGFIDVQVNGGGGVLFNDDPSVASIREIGRAHRHFGTTGFLPTLISDDLDVVSRAVKAAQDAIEAGVPGVLGIHIEGPFLNAARKGVHDETKLRWLDEDALGLLTSLKGGKTLVTLAPERTTPQIIRKLTNAGVIVSAGHTNGTYDEIRTALDHGLTGFTHLFNAMSQLSGREPGAVGAALDDDGSWCGIIVDGHHVDPVVLKIAMRSKRRDRFMLVTDAMPTVGAPNKTFSLQGRPISVAYDNMLVDAQGRLAGSDIDMATAVRNSLEMLDVDLPHAARMASLYPATFLGLDRELGRIEPGYRADLVLVDQELNVVETWIEGQTAP</sequence>
<keyword evidence="2" id="KW-0479">Metal-binding</keyword>
<reference evidence="8" key="1">
    <citation type="journal article" date="2019" name="Int. J. Syst. Evol. Microbiol.">
        <title>The Global Catalogue of Microorganisms (GCM) 10K type strain sequencing project: providing services to taxonomists for standard genome sequencing and annotation.</title>
        <authorList>
            <consortium name="The Broad Institute Genomics Platform"/>
            <consortium name="The Broad Institute Genome Sequencing Center for Infectious Disease"/>
            <person name="Wu L."/>
            <person name="Ma J."/>
        </authorList>
    </citation>
    <scope>NUCLEOTIDE SEQUENCE [LARGE SCALE GENOMIC DNA]</scope>
    <source>
        <strain evidence="8">CGMCC 1.10759</strain>
    </source>
</reference>
<feature type="domain" description="Amidohydrolase-related" evidence="6">
    <location>
        <begin position="51"/>
        <end position="378"/>
    </location>
</feature>
<dbReference type="NCBIfam" id="TIGR00221">
    <property type="entry name" value="nagA"/>
    <property type="match status" value="1"/>
</dbReference>
<evidence type="ECO:0000256" key="5">
    <source>
        <dbReference type="PIRNR" id="PIRNR038994"/>
    </source>
</evidence>
<evidence type="ECO:0000313" key="8">
    <source>
        <dbReference type="Proteomes" id="UP001595904"/>
    </source>
</evidence>
<comment type="caution">
    <text evidence="7">The sequence shown here is derived from an EMBL/GenBank/DDBJ whole genome shotgun (WGS) entry which is preliminary data.</text>
</comment>
<name>A0ABV8SUS4_9GAMM</name>
<evidence type="ECO:0000259" key="6">
    <source>
        <dbReference type="Pfam" id="PF01979"/>
    </source>
</evidence>
<dbReference type="EC" id="3.5.1.25" evidence="7"/>
<dbReference type="Proteomes" id="UP001595904">
    <property type="component" value="Unassembled WGS sequence"/>
</dbReference>
<dbReference type="SUPFAM" id="SSF51556">
    <property type="entry name" value="Metallo-dependent hydrolases"/>
    <property type="match status" value="1"/>
</dbReference>
<dbReference type="InterPro" id="IPR032466">
    <property type="entry name" value="Metal_Hydrolase"/>
</dbReference>
<dbReference type="PANTHER" id="PTHR11113:SF14">
    <property type="entry name" value="N-ACETYLGLUCOSAMINE-6-PHOSPHATE DEACETYLASE"/>
    <property type="match status" value="1"/>
</dbReference>
<evidence type="ECO:0000256" key="1">
    <source>
        <dbReference type="ARBA" id="ARBA00010716"/>
    </source>
</evidence>
<evidence type="ECO:0000256" key="3">
    <source>
        <dbReference type="ARBA" id="ARBA00022801"/>
    </source>
</evidence>